<organism evidence="3 4">
    <name type="scientific">Cyphellophora attinorum</name>
    <dbReference type="NCBI Taxonomy" id="1664694"/>
    <lineage>
        <taxon>Eukaryota</taxon>
        <taxon>Fungi</taxon>
        <taxon>Dikarya</taxon>
        <taxon>Ascomycota</taxon>
        <taxon>Pezizomycotina</taxon>
        <taxon>Eurotiomycetes</taxon>
        <taxon>Chaetothyriomycetidae</taxon>
        <taxon>Chaetothyriales</taxon>
        <taxon>Cyphellophoraceae</taxon>
        <taxon>Cyphellophora</taxon>
    </lineage>
</organism>
<dbReference type="RefSeq" id="XP_017999057.1">
    <property type="nucleotide sequence ID" value="XM_018144811.1"/>
</dbReference>
<gene>
    <name evidence="3" type="ORF">AB675_4658</name>
</gene>
<comment type="subcellular location">
    <subcellularLocation>
        <location evidence="1">Nucleus</location>
    </subcellularLocation>
</comment>
<protein>
    <submittedName>
        <fullName evidence="3">Uncharacterized protein</fullName>
    </submittedName>
</protein>
<reference evidence="3 4" key="1">
    <citation type="submission" date="2015-06" db="EMBL/GenBank/DDBJ databases">
        <title>Draft genome of the ant-associated black yeast Phialophora attae CBS 131958.</title>
        <authorList>
            <person name="Moreno L.F."/>
            <person name="Stielow B.J."/>
            <person name="de Hoog S."/>
            <person name="Vicente V.A."/>
            <person name="Weiss V.A."/>
            <person name="de Vries M."/>
            <person name="Cruz L.M."/>
            <person name="Souza E.M."/>
        </authorList>
    </citation>
    <scope>NUCLEOTIDE SEQUENCE [LARGE SCALE GENOMIC DNA]</scope>
    <source>
        <strain evidence="3 4">CBS 131958</strain>
    </source>
</reference>
<keyword evidence="4" id="KW-1185">Reference proteome</keyword>
<dbReference type="PANTHER" id="PTHR37534">
    <property type="entry name" value="TRANSCRIPTIONAL ACTIVATOR PROTEIN UGA3"/>
    <property type="match status" value="1"/>
</dbReference>
<dbReference type="EMBL" id="LFJN01000016">
    <property type="protein sequence ID" value="KPI39094.1"/>
    <property type="molecule type" value="Genomic_DNA"/>
</dbReference>
<dbReference type="AlphaFoldDB" id="A0A0N1NXV2"/>
<evidence type="ECO:0000313" key="3">
    <source>
        <dbReference type="EMBL" id="KPI39094.1"/>
    </source>
</evidence>
<evidence type="ECO:0000256" key="1">
    <source>
        <dbReference type="ARBA" id="ARBA00004123"/>
    </source>
</evidence>
<evidence type="ECO:0000313" key="4">
    <source>
        <dbReference type="Proteomes" id="UP000038010"/>
    </source>
</evidence>
<dbReference type="Proteomes" id="UP000038010">
    <property type="component" value="Unassembled WGS sequence"/>
</dbReference>
<sequence length="413" mass="46351">MPFIEVQLRRPEMFALLSHFTKVVASQLAWYDNDKNPWRSLIVPLALESRALFAAILAISSGNIAARLGDGSGAARDYLQSMHLLRQETLTSLSTDFRKLSTLLSAGPLLPSELRWVTATLASVIVLSHLEVHFPVTGIWRVHLRAARQVMRAIQHSSTGDEVISFLAEESFAATTWSMLTDFDVASHAINECFEMSTVAASHRVEDFLERFAISHQDSGFAGFCLVLQKITKLERLHQQKGSDVLPSSADCDSLSDLDKLLSEARHRAFQAMESDSLRMSDAEVLDVRLLIDAFYHATSIYKIRSLVRYASSHPTLSYHREQLCNALFAFRNADSFAQDQTWPLFVAGTECRGNPSRQSWISGRFQCIMARSCALDRQRVLQFLGAFWTQSGTDHWIDYARQIGADAGFLIL</sequence>
<dbReference type="GeneID" id="28736691"/>
<dbReference type="Pfam" id="PF11951">
    <property type="entry name" value="Fungal_trans_2"/>
    <property type="match status" value="1"/>
</dbReference>
<accession>A0A0N1NXV2</accession>
<comment type="caution">
    <text evidence="3">The sequence shown here is derived from an EMBL/GenBank/DDBJ whole genome shotgun (WGS) entry which is preliminary data.</text>
</comment>
<dbReference type="GO" id="GO:0005634">
    <property type="term" value="C:nucleus"/>
    <property type="evidence" value="ECO:0007669"/>
    <property type="project" value="UniProtKB-SubCell"/>
</dbReference>
<dbReference type="InterPro" id="IPR021858">
    <property type="entry name" value="Fun_TF"/>
</dbReference>
<keyword evidence="2" id="KW-0539">Nucleus</keyword>
<dbReference type="PANTHER" id="PTHR37534:SF46">
    <property type="entry name" value="ZN(II)2CYS6 TRANSCRIPTION FACTOR (EUROFUNG)"/>
    <property type="match status" value="1"/>
</dbReference>
<name>A0A0N1NXV2_9EURO</name>
<dbReference type="OrthoDB" id="3251668at2759"/>
<evidence type="ECO:0000256" key="2">
    <source>
        <dbReference type="ARBA" id="ARBA00023242"/>
    </source>
</evidence>
<proteinExistence type="predicted"/>
<dbReference type="VEuPathDB" id="FungiDB:AB675_4658"/>